<organism evidence="4 5">
    <name type="scientific">Ramularia collo-cygni</name>
    <dbReference type="NCBI Taxonomy" id="112498"/>
    <lineage>
        <taxon>Eukaryota</taxon>
        <taxon>Fungi</taxon>
        <taxon>Dikarya</taxon>
        <taxon>Ascomycota</taxon>
        <taxon>Pezizomycotina</taxon>
        <taxon>Dothideomycetes</taxon>
        <taxon>Dothideomycetidae</taxon>
        <taxon>Mycosphaerellales</taxon>
        <taxon>Mycosphaerellaceae</taxon>
        <taxon>Ramularia</taxon>
    </lineage>
</organism>
<dbReference type="EMBL" id="FJUY01000005">
    <property type="protein sequence ID" value="CZT18303.1"/>
    <property type="molecule type" value="Genomic_DNA"/>
</dbReference>
<proteinExistence type="inferred from homology"/>
<keyword evidence="3" id="KW-0472">Membrane</keyword>
<gene>
    <name evidence="4" type="ORF">RCC_04147</name>
</gene>
<keyword evidence="5" id="KW-1185">Reference proteome</keyword>
<dbReference type="GeneID" id="35599324"/>
<protein>
    <recommendedName>
        <fullName evidence="6">DUF3328 domain protein</fullName>
    </recommendedName>
</protein>
<evidence type="ECO:0000256" key="3">
    <source>
        <dbReference type="SAM" id="Phobius"/>
    </source>
</evidence>
<keyword evidence="3" id="KW-0812">Transmembrane</keyword>
<sequence length="235" mass="27168">MSRKWGRTSYWILSVGTLLNVALFCGTVLIYMQSQSPSTPGPLKSDIKDAWDAVQYETRTFTGALKWDRDSGNLHREQDYSVEYFGPPSDKLDEIWEELLHDEFVPMTKEESSPFLPDLRDYPGKDTPLFEPGLFHSLHCLNALRKLVSKHMYNSTSTLEEDPKDFMPSEIAHNEHCMDRIRQSLICAGDLTPSPMYWWDGFGMAVGRTGPQTCRKWQPIREWMDGRREHNDSQA</sequence>
<dbReference type="RefSeq" id="XP_023625193.1">
    <property type="nucleotide sequence ID" value="XM_023769425.1"/>
</dbReference>
<dbReference type="AlphaFoldDB" id="A0A2D3VCQ1"/>
<reference evidence="4 5" key="1">
    <citation type="submission" date="2016-03" db="EMBL/GenBank/DDBJ databases">
        <authorList>
            <person name="Ploux O."/>
        </authorList>
    </citation>
    <scope>NUCLEOTIDE SEQUENCE [LARGE SCALE GENOMIC DNA]</scope>
    <source>
        <strain evidence="4 5">URUG2</strain>
    </source>
</reference>
<dbReference type="InterPro" id="IPR021765">
    <property type="entry name" value="UstYa-like"/>
</dbReference>
<evidence type="ECO:0000256" key="2">
    <source>
        <dbReference type="ARBA" id="ARBA00035112"/>
    </source>
</evidence>
<evidence type="ECO:0008006" key="6">
    <source>
        <dbReference type="Google" id="ProtNLM"/>
    </source>
</evidence>
<evidence type="ECO:0000313" key="5">
    <source>
        <dbReference type="Proteomes" id="UP000225277"/>
    </source>
</evidence>
<accession>A0A2D3VCQ1</accession>
<name>A0A2D3VCQ1_9PEZI</name>
<dbReference type="Proteomes" id="UP000225277">
    <property type="component" value="Unassembled WGS sequence"/>
</dbReference>
<dbReference type="Pfam" id="PF11807">
    <property type="entry name" value="UstYa"/>
    <property type="match status" value="1"/>
</dbReference>
<comment type="pathway">
    <text evidence="1">Mycotoxin biosynthesis.</text>
</comment>
<dbReference type="GO" id="GO:0043386">
    <property type="term" value="P:mycotoxin biosynthetic process"/>
    <property type="evidence" value="ECO:0007669"/>
    <property type="project" value="InterPro"/>
</dbReference>
<dbReference type="PANTHER" id="PTHR33365:SF4">
    <property type="entry name" value="CYCLOCHLOROTINE BIOSYNTHESIS PROTEIN O"/>
    <property type="match status" value="1"/>
</dbReference>
<dbReference type="PANTHER" id="PTHR33365">
    <property type="entry name" value="YALI0B05434P"/>
    <property type="match status" value="1"/>
</dbReference>
<comment type="similarity">
    <text evidence="2">Belongs to the ustYa family.</text>
</comment>
<dbReference type="OrthoDB" id="3687641at2759"/>
<keyword evidence="3" id="KW-1133">Transmembrane helix</keyword>
<feature type="transmembrane region" description="Helical" evidence="3">
    <location>
        <begin position="12"/>
        <end position="32"/>
    </location>
</feature>
<evidence type="ECO:0000313" key="4">
    <source>
        <dbReference type="EMBL" id="CZT18303.1"/>
    </source>
</evidence>
<dbReference type="STRING" id="112498.A0A2D3VCQ1"/>
<evidence type="ECO:0000256" key="1">
    <source>
        <dbReference type="ARBA" id="ARBA00004685"/>
    </source>
</evidence>